<evidence type="ECO:0000313" key="7">
    <source>
        <dbReference type="Proteomes" id="UP000037069"/>
    </source>
</evidence>
<comment type="caution">
    <text evidence="6">The sequence shown here is derived from an EMBL/GenBank/DDBJ whole genome shotgun (WGS) entry which is preliminary data.</text>
</comment>
<dbReference type="FunFam" id="1.10.238.20:FF:000001">
    <property type="entry name" value="General odorant-binding protein lush"/>
    <property type="match status" value="3"/>
</dbReference>
<reference evidence="6 7" key="1">
    <citation type="journal article" date="2015" name="Nat. Commun.">
        <title>Lucilia cuprina genome unlocks parasitic fly biology to underpin future interventions.</title>
        <authorList>
            <person name="Anstead C.A."/>
            <person name="Korhonen P.K."/>
            <person name="Young N.D."/>
            <person name="Hall R.S."/>
            <person name="Jex A.R."/>
            <person name="Murali S.C."/>
            <person name="Hughes D.S."/>
            <person name="Lee S.F."/>
            <person name="Perry T."/>
            <person name="Stroehlein A.J."/>
            <person name="Ansell B.R."/>
            <person name="Breugelmans B."/>
            <person name="Hofmann A."/>
            <person name="Qu J."/>
            <person name="Dugan S."/>
            <person name="Lee S.L."/>
            <person name="Chao H."/>
            <person name="Dinh H."/>
            <person name="Han Y."/>
            <person name="Doddapaneni H.V."/>
            <person name="Worley K.C."/>
            <person name="Muzny D.M."/>
            <person name="Ioannidis P."/>
            <person name="Waterhouse R.M."/>
            <person name="Zdobnov E.M."/>
            <person name="James P.J."/>
            <person name="Bagnall N.H."/>
            <person name="Kotze A.C."/>
            <person name="Gibbs R.A."/>
            <person name="Richards S."/>
            <person name="Batterham P."/>
            <person name="Gasser R.B."/>
        </authorList>
    </citation>
    <scope>NUCLEOTIDE SEQUENCE [LARGE SCALE GENOMIC DNA]</scope>
    <source>
        <strain evidence="6 7">LS</strain>
        <tissue evidence="6">Full body</tissue>
    </source>
</reference>
<dbReference type="Proteomes" id="UP000037069">
    <property type="component" value="Unassembled WGS sequence"/>
</dbReference>
<organism evidence="6 7">
    <name type="scientific">Lucilia cuprina</name>
    <name type="common">Green bottle fly</name>
    <name type="synonym">Australian sheep blowfly</name>
    <dbReference type="NCBI Taxonomy" id="7375"/>
    <lineage>
        <taxon>Eukaryota</taxon>
        <taxon>Metazoa</taxon>
        <taxon>Ecdysozoa</taxon>
        <taxon>Arthropoda</taxon>
        <taxon>Hexapoda</taxon>
        <taxon>Insecta</taxon>
        <taxon>Pterygota</taxon>
        <taxon>Neoptera</taxon>
        <taxon>Endopterygota</taxon>
        <taxon>Diptera</taxon>
        <taxon>Brachycera</taxon>
        <taxon>Muscomorpha</taxon>
        <taxon>Oestroidea</taxon>
        <taxon>Calliphoridae</taxon>
        <taxon>Luciliinae</taxon>
        <taxon>Lucilia</taxon>
    </lineage>
</organism>
<feature type="signal peptide" evidence="5">
    <location>
        <begin position="1"/>
        <end position="18"/>
    </location>
</feature>
<dbReference type="GO" id="GO:0007608">
    <property type="term" value="P:sensory perception of smell"/>
    <property type="evidence" value="ECO:0007669"/>
    <property type="project" value="TreeGrafter"/>
</dbReference>
<evidence type="ECO:0000313" key="6">
    <source>
        <dbReference type="EMBL" id="KNC21649.1"/>
    </source>
</evidence>
<dbReference type="SMART" id="SM00708">
    <property type="entry name" value="PhBP"/>
    <property type="match status" value="3"/>
</dbReference>
<protein>
    <submittedName>
        <fullName evidence="6">General odorant-binding protein 56a</fullName>
    </submittedName>
</protein>
<comment type="subcellular location">
    <subcellularLocation>
        <location evidence="1">Secreted</location>
    </subcellularLocation>
</comment>
<keyword evidence="4 5" id="KW-0732">Signal</keyword>
<dbReference type="InterPro" id="IPR006170">
    <property type="entry name" value="PBP/GOBP"/>
</dbReference>
<dbReference type="CDD" id="cd23992">
    <property type="entry name" value="PBP_GOBP"/>
    <property type="match status" value="3"/>
</dbReference>
<evidence type="ECO:0000256" key="5">
    <source>
        <dbReference type="SAM" id="SignalP"/>
    </source>
</evidence>
<dbReference type="OrthoDB" id="7665616at2759"/>
<proteinExistence type="inferred from homology"/>
<dbReference type="PANTHER" id="PTHR11857">
    <property type="entry name" value="ODORANT BINDING PROTEIN-RELATED"/>
    <property type="match status" value="1"/>
</dbReference>
<evidence type="ECO:0000256" key="4">
    <source>
        <dbReference type="ARBA" id="ARBA00022729"/>
    </source>
</evidence>
<dbReference type="GO" id="GO:0005615">
    <property type="term" value="C:extracellular space"/>
    <property type="evidence" value="ECO:0007669"/>
    <property type="project" value="TreeGrafter"/>
</dbReference>
<name>A0A0L0BQY1_LUCCU</name>
<keyword evidence="7" id="KW-1185">Reference proteome</keyword>
<accession>A0A0L0BQY1</accession>
<evidence type="ECO:0000256" key="2">
    <source>
        <dbReference type="ARBA" id="ARBA00008098"/>
    </source>
</evidence>
<dbReference type="AlphaFoldDB" id="A0A0L0BQY1"/>
<keyword evidence="3" id="KW-0964">Secreted</keyword>
<dbReference type="SUPFAM" id="SSF47565">
    <property type="entry name" value="Insect pheromone/odorant-binding proteins"/>
    <property type="match status" value="3"/>
</dbReference>
<dbReference type="InterPro" id="IPR036728">
    <property type="entry name" value="PBP_GOBP_sf"/>
</dbReference>
<dbReference type="PANTHER" id="PTHR11857:SF43">
    <property type="entry name" value="GEO07291P1-RELATED"/>
    <property type="match status" value="1"/>
</dbReference>
<evidence type="ECO:0000256" key="1">
    <source>
        <dbReference type="ARBA" id="ARBA00004613"/>
    </source>
</evidence>
<gene>
    <name evidence="6" type="ORF">FF38_09789</name>
</gene>
<evidence type="ECO:0000256" key="3">
    <source>
        <dbReference type="ARBA" id="ARBA00022525"/>
    </source>
</evidence>
<dbReference type="Gene3D" id="1.10.238.20">
    <property type="entry name" value="Pheromone/general odorant binding protein domain"/>
    <property type="match status" value="3"/>
</dbReference>
<dbReference type="EMBL" id="JRES01001589">
    <property type="protein sequence ID" value="KNC21649.1"/>
    <property type="molecule type" value="Genomic_DNA"/>
</dbReference>
<sequence length="426" mass="47939">MKLVITLAFICLMAGALASPLELNDEQKVKAKQYFEECIKQENVSDADAEKLRKKDFANPSKNLKCFGTCFFEKVGTLKDSEVQEDVVLAKLGSILGEEKTKAILAKCKDVKGEDRCDTGFKLYECFESAKAEAFITLAVVCFIASTLANPLELSEEQKAKAKVHFEECVQQENVSEEDATRLRNKDFTNPSPAMKCFGTCFFEKVGTLKDSQVQEEVVLAKLGALIGEEKTKEVLNKCKDIKGDDRCDTGFKIYECFESYKAQFKEHHNFLKRLLRNIKLDKQKSKEINMKAFITLAVVCFIASTLANPLELSEEQKAKAKVHFQECVQQENVSEEEATRLRNKDFANPSAAMKCFGTCFFEKVGTLKDSQVQEEVVLAKLGALIGEEKTKEVLHKCKDIKGEDRCDTGFKVYECFESFKAELTA</sequence>
<dbReference type="GO" id="GO:0005549">
    <property type="term" value="F:odorant binding"/>
    <property type="evidence" value="ECO:0007669"/>
    <property type="project" value="InterPro"/>
</dbReference>
<dbReference type="Pfam" id="PF01395">
    <property type="entry name" value="PBP_GOBP"/>
    <property type="match status" value="3"/>
</dbReference>
<comment type="similarity">
    <text evidence="2">Belongs to the PBP/GOBP family.</text>
</comment>
<feature type="chain" id="PRO_5005535065" evidence="5">
    <location>
        <begin position="19"/>
        <end position="426"/>
    </location>
</feature>